<dbReference type="EMBL" id="JATAAI010000063">
    <property type="protein sequence ID" value="KAK1732596.1"/>
    <property type="molecule type" value="Genomic_DNA"/>
</dbReference>
<dbReference type="InterPro" id="IPR056866">
    <property type="entry name" value="Znf_WRKY19"/>
</dbReference>
<evidence type="ECO:0000313" key="4">
    <source>
        <dbReference type="Proteomes" id="UP001224775"/>
    </source>
</evidence>
<dbReference type="PANTHER" id="PTHR31827:SF1">
    <property type="entry name" value="EMB|CAB89363.1"/>
    <property type="match status" value="1"/>
</dbReference>
<gene>
    <name evidence="3" type="ORF">QTG54_016737</name>
</gene>
<feature type="compositionally biased region" description="Polar residues" evidence="1">
    <location>
        <begin position="43"/>
        <end position="77"/>
    </location>
</feature>
<keyword evidence="4" id="KW-1185">Reference proteome</keyword>
<dbReference type="Pfam" id="PF24906">
    <property type="entry name" value="Zf_WRKY19"/>
    <property type="match status" value="1"/>
</dbReference>
<feature type="compositionally biased region" description="Polar residues" evidence="1">
    <location>
        <begin position="164"/>
        <end position="177"/>
    </location>
</feature>
<feature type="region of interest" description="Disordered" evidence="1">
    <location>
        <begin position="307"/>
        <end position="340"/>
    </location>
</feature>
<proteinExistence type="predicted"/>
<dbReference type="PANTHER" id="PTHR31827">
    <property type="entry name" value="EMB|CAB89363.1"/>
    <property type="match status" value="1"/>
</dbReference>
<feature type="compositionally biased region" description="Low complexity" evidence="1">
    <location>
        <begin position="32"/>
        <end position="42"/>
    </location>
</feature>
<dbReference type="AlphaFoldDB" id="A0AAD9D3J0"/>
<feature type="region of interest" description="Disordered" evidence="1">
    <location>
        <begin position="164"/>
        <end position="209"/>
    </location>
</feature>
<feature type="compositionally biased region" description="Basic and acidic residues" evidence="1">
    <location>
        <begin position="310"/>
        <end position="340"/>
    </location>
</feature>
<evidence type="ECO:0000313" key="3">
    <source>
        <dbReference type="EMBL" id="KAK1732596.1"/>
    </source>
</evidence>
<accession>A0AAD9D3J0</accession>
<organism evidence="3 4">
    <name type="scientific">Skeletonema marinoi</name>
    <dbReference type="NCBI Taxonomy" id="267567"/>
    <lineage>
        <taxon>Eukaryota</taxon>
        <taxon>Sar</taxon>
        <taxon>Stramenopiles</taxon>
        <taxon>Ochrophyta</taxon>
        <taxon>Bacillariophyta</taxon>
        <taxon>Coscinodiscophyceae</taxon>
        <taxon>Thalassiosirophycidae</taxon>
        <taxon>Thalassiosirales</taxon>
        <taxon>Skeletonemataceae</taxon>
        <taxon>Skeletonema</taxon>
        <taxon>Skeletonema marinoi-dohrnii complex</taxon>
    </lineage>
</organism>
<sequence length="340" mass="35846">MSDNKNNTTAAAAATSNNLDVLLLAVSMAAPSPNSRSGTSSSLANSHMKTAVGPSTSAPKSISDSHQLHANNNTSATLPLVTPPTSIELLDGHAAAADMPIFTEPSDMKRSHNGSFFTSSSSSLPAPKMTNNPSMFITNNSLPIKKRFTNRAGGPMVVSGTSFATNGGSTKLQSDVATATQTTSTTPPPPVNKNTKKEKKKYRKPSCSHPSCPNRVMNRGVCARHGARVRICSIPECSKYAQKGGVCIRHGAKKEYKRCSVEGCNARASAAGSSGRSSGERRSVCSRHALTCYSVGSVVVVPAAAVADGGTREEARQDVNSGRRIDEEDQHQKQQQREAF</sequence>
<feature type="domain" description="WRKY19-like zinc finger" evidence="2">
    <location>
        <begin position="230"/>
        <end position="251"/>
    </location>
</feature>
<feature type="region of interest" description="Disordered" evidence="1">
    <location>
        <begin position="30"/>
        <end position="79"/>
    </location>
</feature>
<feature type="compositionally biased region" description="Basic residues" evidence="1">
    <location>
        <begin position="194"/>
        <end position="206"/>
    </location>
</feature>
<evidence type="ECO:0000259" key="2">
    <source>
        <dbReference type="Pfam" id="PF24906"/>
    </source>
</evidence>
<comment type="caution">
    <text evidence="3">The sequence shown here is derived from an EMBL/GenBank/DDBJ whole genome shotgun (WGS) entry which is preliminary data.</text>
</comment>
<protein>
    <recommendedName>
        <fullName evidence="2">WRKY19-like zinc finger domain-containing protein</fullName>
    </recommendedName>
</protein>
<name>A0AAD9D3J0_9STRA</name>
<dbReference type="Proteomes" id="UP001224775">
    <property type="component" value="Unassembled WGS sequence"/>
</dbReference>
<evidence type="ECO:0000256" key="1">
    <source>
        <dbReference type="SAM" id="MobiDB-lite"/>
    </source>
</evidence>
<reference evidence="3" key="1">
    <citation type="submission" date="2023-06" db="EMBL/GenBank/DDBJ databases">
        <title>Survivors Of The Sea: Transcriptome response of Skeletonema marinoi to long-term dormancy.</title>
        <authorList>
            <person name="Pinder M.I.M."/>
            <person name="Kourtchenko O."/>
            <person name="Robertson E.K."/>
            <person name="Larsson T."/>
            <person name="Maumus F."/>
            <person name="Osuna-Cruz C.M."/>
            <person name="Vancaester E."/>
            <person name="Stenow R."/>
            <person name="Vandepoele K."/>
            <person name="Ploug H."/>
            <person name="Bruchert V."/>
            <person name="Godhe A."/>
            <person name="Topel M."/>
        </authorList>
    </citation>
    <scope>NUCLEOTIDE SEQUENCE</scope>
    <source>
        <strain evidence="3">R05AC</strain>
    </source>
</reference>